<feature type="compositionally biased region" description="Polar residues" evidence="3">
    <location>
        <begin position="370"/>
        <end position="383"/>
    </location>
</feature>
<dbReference type="Gene3D" id="1.10.555.10">
    <property type="entry name" value="Rho GTPase activation protein"/>
    <property type="match status" value="1"/>
</dbReference>
<dbReference type="GO" id="GO:0005938">
    <property type="term" value="C:cell cortex"/>
    <property type="evidence" value="ECO:0007669"/>
    <property type="project" value="UniProtKB-ARBA"/>
</dbReference>
<dbReference type="GO" id="GO:0007165">
    <property type="term" value="P:signal transduction"/>
    <property type="evidence" value="ECO:0007669"/>
    <property type="project" value="InterPro"/>
</dbReference>
<evidence type="ECO:0000256" key="1">
    <source>
        <dbReference type="ARBA" id="ARBA00022468"/>
    </source>
</evidence>
<dbReference type="PROSITE" id="PS50003">
    <property type="entry name" value="PH_DOMAIN"/>
    <property type="match status" value="1"/>
</dbReference>
<feature type="compositionally biased region" description="Polar residues" evidence="3">
    <location>
        <begin position="991"/>
        <end position="1009"/>
    </location>
</feature>
<gene>
    <name evidence="6" type="ORF">C8Q69DRAFT_205076</name>
</gene>
<dbReference type="InterPro" id="IPR008936">
    <property type="entry name" value="Rho_GTPase_activation_prot"/>
</dbReference>
<dbReference type="CDD" id="cd13277">
    <property type="entry name" value="PH_Bem3"/>
    <property type="match status" value="1"/>
</dbReference>
<feature type="compositionally biased region" description="Basic and acidic residues" evidence="3">
    <location>
        <begin position="451"/>
        <end position="462"/>
    </location>
</feature>
<feature type="region of interest" description="Disordered" evidence="3">
    <location>
        <begin position="425"/>
        <end position="556"/>
    </location>
</feature>
<dbReference type="PANTHER" id="PTHR23176">
    <property type="entry name" value="RHO/RAC/CDC GTPASE-ACTIVATING PROTEIN"/>
    <property type="match status" value="1"/>
</dbReference>
<dbReference type="Pfam" id="PF00620">
    <property type="entry name" value="RhoGAP"/>
    <property type="match status" value="1"/>
</dbReference>
<dbReference type="Gene3D" id="3.30.1520.10">
    <property type="entry name" value="Phox-like domain"/>
    <property type="match status" value="1"/>
</dbReference>
<proteinExistence type="predicted"/>
<feature type="coiled-coil region" evidence="2">
    <location>
        <begin position="267"/>
        <end position="294"/>
    </location>
</feature>
<dbReference type="SUPFAM" id="SSF48350">
    <property type="entry name" value="GTPase activation domain, GAP"/>
    <property type="match status" value="1"/>
</dbReference>
<feature type="compositionally biased region" description="Low complexity" evidence="3">
    <location>
        <begin position="169"/>
        <end position="185"/>
    </location>
</feature>
<feature type="compositionally biased region" description="Polar residues" evidence="3">
    <location>
        <begin position="573"/>
        <end position="582"/>
    </location>
</feature>
<dbReference type="EMBL" id="RCNU01000003">
    <property type="protein sequence ID" value="RWQ96787.1"/>
    <property type="molecule type" value="Genomic_DNA"/>
</dbReference>
<comment type="caution">
    <text evidence="6">The sequence shown here is derived from an EMBL/GenBank/DDBJ whole genome shotgun (WGS) entry which is preliminary data.</text>
</comment>
<keyword evidence="1" id="KW-0343">GTPase activation</keyword>
<evidence type="ECO:0000313" key="7">
    <source>
        <dbReference type="Proteomes" id="UP000283841"/>
    </source>
</evidence>
<feature type="region of interest" description="Disordered" evidence="3">
    <location>
        <begin position="66"/>
        <end position="193"/>
    </location>
</feature>
<dbReference type="CDD" id="cd06093">
    <property type="entry name" value="PX_domain"/>
    <property type="match status" value="1"/>
</dbReference>
<feature type="compositionally biased region" description="Acidic residues" evidence="3">
    <location>
        <begin position="465"/>
        <end position="480"/>
    </location>
</feature>
<dbReference type="PROSITE" id="PS50238">
    <property type="entry name" value="RHOGAP"/>
    <property type="match status" value="1"/>
</dbReference>
<reference evidence="6 7" key="1">
    <citation type="journal article" date="2018" name="Front. Microbiol.">
        <title>Genomic and genetic insights into a cosmopolitan fungus, Paecilomyces variotii (Eurotiales).</title>
        <authorList>
            <person name="Urquhart A.S."/>
            <person name="Mondo S.J."/>
            <person name="Makela M.R."/>
            <person name="Hane J.K."/>
            <person name="Wiebenga A."/>
            <person name="He G."/>
            <person name="Mihaltcheva S."/>
            <person name="Pangilinan J."/>
            <person name="Lipzen A."/>
            <person name="Barry K."/>
            <person name="de Vries R.P."/>
            <person name="Grigoriev I.V."/>
            <person name="Idnurm A."/>
        </authorList>
    </citation>
    <scope>NUCLEOTIDE SEQUENCE [LARGE SCALE GENOMIC DNA]</scope>
    <source>
        <strain evidence="6 7">CBS 101075</strain>
    </source>
</reference>
<evidence type="ECO:0000256" key="2">
    <source>
        <dbReference type="SAM" id="Coils"/>
    </source>
</evidence>
<dbReference type="VEuPathDB" id="FungiDB:C8Q69DRAFT_205076"/>
<feature type="compositionally biased region" description="Polar residues" evidence="3">
    <location>
        <begin position="650"/>
        <end position="659"/>
    </location>
</feature>
<dbReference type="SMART" id="SM00324">
    <property type="entry name" value="RhoGAP"/>
    <property type="match status" value="1"/>
</dbReference>
<protein>
    <submittedName>
        <fullName evidence="6">RhoGAP domain protein</fullName>
    </submittedName>
</protein>
<dbReference type="InterPro" id="IPR050729">
    <property type="entry name" value="Rho-GAP"/>
</dbReference>
<feature type="compositionally biased region" description="Polar residues" evidence="3">
    <location>
        <begin position="516"/>
        <end position="544"/>
    </location>
</feature>
<dbReference type="PANTHER" id="PTHR23176:SF129">
    <property type="entry name" value="RHO GTPASE ACTIVATING PROTEIN AT 16F, ISOFORM E-RELATED"/>
    <property type="match status" value="1"/>
</dbReference>
<dbReference type="Pfam" id="PF00169">
    <property type="entry name" value="PH"/>
    <property type="match status" value="1"/>
</dbReference>
<dbReference type="GeneID" id="39595400"/>
<keyword evidence="2" id="KW-0175">Coiled coil</keyword>
<dbReference type="SMART" id="SM00233">
    <property type="entry name" value="PH"/>
    <property type="match status" value="1"/>
</dbReference>
<feature type="region of interest" description="Disordered" evidence="3">
    <location>
        <begin position="836"/>
        <end position="862"/>
    </location>
</feature>
<feature type="region of interest" description="Disordered" evidence="3">
    <location>
        <begin position="1372"/>
        <end position="1391"/>
    </location>
</feature>
<feature type="compositionally biased region" description="Polar residues" evidence="3">
    <location>
        <begin position="335"/>
        <end position="348"/>
    </location>
</feature>
<feature type="region of interest" description="Disordered" evidence="3">
    <location>
        <begin position="572"/>
        <end position="664"/>
    </location>
</feature>
<accession>A0A443HY65</accession>
<feature type="region of interest" description="Disordered" evidence="3">
    <location>
        <begin position="1"/>
        <end position="42"/>
    </location>
</feature>
<organism evidence="6 7">
    <name type="scientific">Byssochlamys spectabilis</name>
    <name type="common">Paecilomyces variotii</name>
    <dbReference type="NCBI Taxonomy" id="264951"/>
    <lineage>
        <taxon>Eukaryota</taxon>
        <taxon>Fungi</taxon>
        <taxon>Dikarya</taxon>
        <taxon>Ascomycota</taxon>
        <taxon>Pezizomycotina</taxon>
        <taxon>Eurotiomycetes</taxon>
        <taxon>Eurotiomycetidae</taxon>
        <taxon>Eurotiales</taxon>
        <taxon>Thermoascaceae</taxon>
        <taxon>Paecilomyces</taxon>
    </lineage>
</organism>
<dbReference type="Gene3D" id="2.30.29.30">
    <property type="entry name" value="Pleckstrin-homology domain (PH domain)/Phosphotyrosine-binding domain (PTB)"/>
    <property type="match status" value="1"/>
</dbReference>
<feature type="compositionally biased region" description="Pro residues" evidence="3">
    <location>
        <begin position="434"/>
        <end position="446"/>
    </location>
</feature>
<feature type="domain" description="Rho-GAP" evidence="5">
    <location>
        <begin position="1172"/>
        <end position="1376"/>
    </location>
</feature>
<dbReference type="InterPro" id="IPR036871">
    <property type="entry name" value="PX_dom_sf"/>
</dbReference>
<dbReference type="RefSeq" id="XP_028486432.1">
    <property type="nucleotide sequence ID" value="XM_028626123.1"/>
</dbReference>
<dbReference type="Proteomes" id="UP000283841">
    <property type="component" value="Unassembled WGS sequence"/>
</dbReference>
<evidence type="ECO:0000313" key="6">
    <source>
        <dbReference type="EMBL" id="RWQ96787.1"/>
    </source>
</evidence>
<dbReference type="STRING" id="264951.A0A443HY65"/>
<feature type="domain" description="PH" evidence="4">
    <location>
        <begin position="855"/>
        <end position="969"/>
    </location>
</feature>
<dbReference type="FunFam" id="2.30.29.30:FF:000452">
    <property type="entry name" value="Rho GTPase activator (Bem3)"/>
    <property type="match status" value="1"/>
</dbReference>
<feature type="region of interest" description="Disordered" evidence="3">
    <location>
        <begin position="1042"/>
        <end position="1102"/>
    </location>
</feature>
<feature type="compositionally biased region" description="Low complexity" evidence="3">
    <location>
        <begin position="384"/>
        <end position="395"/>
    </location>
</feature>
<feature type="compositionally biased region" description="Polar residues" evidence="3">
    <location>
        <begin position="1081"/>
        <end position="1097"/>
    </location>
</feature>
<name>A0A443HY65_BYSSP</name>
<feature type="compositionally biased region" description="Basic and acidic residues" evidence="3">
    <location>
        <begin position="322"/>
        <end position="334"/>
    </location>
</feature>
<feature type="compositionally biased region" description="Basic and acidic residues" evidence="3">
    <location>
        <begin position="490"/>
        <end position="511"/>
    </location>
</feature>
<dbReference type="InterPro" id="IPR001849">
    <property type="entry name" value="PH_domain"/>
</dbReference>
<dbReference type="InterPro" id="IPR000198">
    <property type="entry name" value="RhoGAP_dom"/>
</dbReference>
<feature type="region of interest" description="Disordered" evidence="3">
    <location>
        <begin position="971"/>
        <end position="1028"/>
    </location>
</feature>
<feature type="region of interest" description="Disordered" evidence="3">
    <location>
        <begin position="295"/>
        <end position="401"/>
    </location>
</feature>
<evidence type="ECO:0000259" key="5">
    <source>
        <dbReference type="PROSITE" id="PS50238"/>
    </source>
</evidence>
<feature type="compositionally biased region" description="Pro residues" evidence="3">
    <location>
        <begin position="593"/>
        <end position="602"/>
    </location>
</feature>
<feature type="compositionally biased region" description="Polar residues" evidence="3">
    <location>
        <begin position="971"/>
        <end position="983"/>
    </location>
</feature>
<dbReference type="InterPro" id="IPR011993">
    <property type="entry name" value="PH-like_dom_sf"/>
</dbReference>
<feature type="compositionally biased region" description="Polar residues" evidence="3">
    <location>
        <begin position="303"/>
        <end position="313"/>
    </location>
</feature>
<dbReference type="SUPFAM" id="SSF50729">
    <property type="entry name" value="PH domain-like"/>
    <property type="match status" value="1"/>
</dbReference>
<evidence type="ECO:0000256" key="3">
    <source>
        <dbReference type="SAM" id="MobiDB-lite"/>
    </source>
</evidence>
<sequence length="1479" mass="161446">MSQVRRQDYDDDLQVSSPKLPYSPTTRKDYATLHSPSSNRNLLSRDYLNERLDGQVSNPINVTVAALRRPSLSPLNTNPRSEPPAKVKSPETSPRSPGSLPSVADHLRLDPQSPRDPISSHYPSFPVPPSRSPQQTLALRKPEHGGNMTEQTVHDQSQKGSDVASPVQSQTSAPTSPANSSTGPGDRPRVMPRTSSIDSAISSLSLPSHSQKSSSDTNAVSTADINNLITAAGSAEALIVHLLKEKHHAASQNSQLWKLVDKQRALLLGLNKDLERALKDKDRYRKKLKELQCQVPPLPPGVVSQTSDGQTSPRDVLPAHEAGPEEHFNKHDQMTRSNPTLYVEQTSPPLEDGRMTAGFPAPPQSEAGRSHTSFANNGSPVLDTTTSTSAAPASSSKRDDGNLQQEAGFLAGSTVIQHGAVASETLSENSIPSTLPPPNRKPPPAPLNLGGDEHTDMHRTQDLLDASDSDYDNDVLEVDEIPTAQRGRRPTREDDDREREAAFMREQDARSRSNKNKSQMSQRSLTVSDGISPTTQAPQANLPSSPRRMLAQPPPFAGAGYLSPLESLASVLSPDNNRSTAASPELRRVASPPMSPGLPVSPRPSDRPIGSPLPRTPRDASGMASPPMSPRNDTAGRPAPIASPTMRKPNGSQPLSPVTASPEMTIPTIDANIKIDSPRDMPDIKKGIYQGLISEEYPGLLLPPNALPSIEVKVASSRLRPSRNSYLGLKSTEEEPVFTLSVFSRSSRSELWRVEKVIMALPQLDHQIRQVSGFAGKLPDRSTFSGHSPAKVDARRAALNEYFESLLDTPMDETAALVICRFLTSDAIEPRDDETTLLKNNGKASPEILRGPDGKPRKEGYLTKRGKNFGGWKARYFVLHGPELKYFESPGGPHLGTIKIYNAQIGKQSQHTGPQNGQGEDDSDNQYRHAFLILEPKKKDSSALVRHVLCAESDEERDEWVEALLQYVESQSSGEDAANSTSKGHAGHSGHAQTKQPPNSGPTRQRSFHSGSKKGSSKGTTSPENDFIDNTVHNAVQGFSYDDAVPAEPPIYGPPYDKDVSRPSQSQLAPLNEHADFDPARQQSPDQGSLNSNTSKVISGPRNGAVIQDVGAWGNKPSLTTKEKKRSIWGFRTRSSSDLATQIQASYETQTSFGHGSNSSERKGPVRAVFGIPLAEAVEFCGPRGLDVGLPAVVYRCIEYLQAKGAESEEGIFRLSGSNLVVKALKERFNAEGDVDFLEGDHYYDVHAVASLFKQYLRELPTTVLTRELHLEFLRVLELNEKPKKIAAFNILVHRLPKANLSLLQALSQFLIRIINNSDVNKMTVRNVGIVFAPTLNIPAPVFSMFLTDYDEIFGDAPAVSEKTVEITVDHSTDEARSPRHHAFSDPAPGYDQRYGDTAGTPRGHYNGIQPAYDQYSYNTQPHDSAQQWNQMLAPNVGNPATSKAKRRESSMLFMDIGHRKHPMTDLRGDPVAEETAFE</sequence>
<keyword evidence="7" id="KW-1185">Reference proteome</keyword>
<dbReference type="GO" id="GO:0005096">
    <property type="term" value="F:GTPase activator activity"/>
    <property type="evidence" value="ECO:0007669"/>
    <property type="project" value="UniProtKB-KW"/>
</dbReference>
<evidence type="ECO:0000259" key="4">
    <source>
        <dbReference type="PROSITE" id="PS50003"/>
    </source>
</evidence>
<dbReference type="GO" id="GO:0035091">
    <property type="term" value="F:phosphatidylinositol binding"/>
    <property type="evidence" value="ECO:0007669"/>
    <property type="project" value="InterPro"/>
</dbReference>
<feature type="compositionally biased region" description="Basic and acidic residues" evidence="3">
    <location>
        <begin position="850"/>
        <end position="862"/>
    </location>
</feature>